<feature type="compositionally biased region" description="Basic residues" evidence="4">
    <location>
        <begin position="1687"/>
        <end position="1696"/>
    </location>
</feature>
<dbReference type="Pfam" id="PF00439">
    <property type="entry name" value="Bromodomain"/>
    <property type="match status" value="1"/>
</dbReference>
<reference evidence="6" key="1">
    <citation type="journal article" date="2023" name="Nat. Microbiol.">
        <title>Babesia duncani multi-omics identifies virulence factors and drug targets.</title>
        <authorList>
            <person name="Singh P."/>
            <person name="Lonardi S."/>
            <person name="Liang Q."/>
            <person name="Vydyam P."/>
            <person name="Khabirova E."/>
            <person name="Fang T."/>
            <person name="Gihaz S."/>
            <person name="Thekkiniath J."/>
            <person name="Munshi M."/>
            <person name="Abel S."/>
            <person name="Ciampossin L."/>
            <person name="Batugedara G."/>
            <person name="Gupta M."/>
            <person name="Lu X.M."/>
            <person name="Lenz T."/>
            <person name="Chakravarty S."/>
            <person name="Cornillot E."/>
            <person name="Hu Y."/>
            <person name="Ma W."/>
            <person name="Gonzalez L.M."/>
            <person name="Sanchez S."/>
            <person name="Estrada K."/>
            <person name="Sanchez-Flores A."/>
            <person name="Montero E."/>
            <person name="Harb O.S."/>
            <person name="Le Roch K.G."/>
            <person name="Mamoun C.B."/>
        </authorList>
    </citation>
    <scope>NUCLEOTIDE SEQUENCE</scope>
    <source>
        <strain evidence="6">WA1</strain>
    </source>
</reference>
<feature type="compositionally biased region" description="Polar residues" evidence="4">
    <location>
        <begin position="1033"/>
        <end position="1043"/>
    </location>
</feature>
<dbReference type="Gene3D" id="2.130.10.10">
    <property type="entry name" value="YVTN repeat-like/Quinoprotein amine dehydrogenase"/>
    <property type="match status" value="1"/>
</dbReference>
<feature type="region of interest" description="Disordered" evidence="4">
    <location>
        <begin position="1737"/>
        <end position="1758"/>
    </location>
</feature>
<dbReference type="GeneID" id="94335399"/>
<evidence type="ECO:0000256" key="2">
    <source>
        <dbReference type="PROSITE-ProRule" id="PRU00035"/>
    </source>
</evidence>
<dbReference type="KEGG" id="bdw:94335399"/>
<feature type="region of interest" description="Disordered" evidence="4">
    <location>
        <begin position="1681"/>
        <end position="1700"/>
    </location>
</feature>
<keyword evidence="7" id="KW-1185">Reference proteome</keyword>
<feature type="compositionally biased region" description="Acidic residues" evidence="4">
    <location>
        <begin position="1044"/>
        <end position="1084"/>
    </location>
</feature>
<dbReference type="Proteomes" id="UP001214638">
    <property type="component" value="Unassembled WGS sequence"/>
</dbReference>
<dbReference type="GO" id="GO:0007010">
    <property type="term" value="P:cytoskeleton organization"/>
    <property type="evidence" value="ECO:0007669"/>
    <property type="project" value="TreeGrafter"/>
</dbReference>
<dbReference type="InterPro" id="IPR036427">
    <property type="entry name" value="Bromodomain-like_sf"/>
</dbReference>
<evidence type="ECO:0000256" key="4">
    <source>
        <dbReference type="SAM" id="MobiDB-lite"/>
    </source>
</evidence>
<dbReference type="Gene3D" id="1.20.920.10">
    <property type="entry name" value="Bromodomain-like"/>
    <property type="match status" value="1"/>
</dbReference>
<keyword evidence="1 2" id="KW-0103">Bromodomain</keyword>
<evidence type="ECO:0000256" key="3">
    <source>
        <dbReference type="PROSITE-ProRule" id="PRU00221"/>
    </source>
</evidence>
<dbReference type="GO" id="GO:0006357">
    <property type="term" value="P:regulation of transcription by RNA polymerase II"/>
    <property type="evidence" value="ECO:0007669"/>
    <property type="project" value="TreeGrafter"/>
</dbReference>
<evidence type="ECO:0000313" key="6">
    <source>
        <dbReference type="EMBL" id="KAK2198096.1"/>
    </source>
</evidence>
<dbReference type="InterPro" id="IPR001487">
    <property type="entry name" value="Bromodomain"/>
</dbReference>
<dbReference type="GO" id="GO:0005634">
    <property type="term" value="C:nucleus"/>
    <property type="evidence" value="ECO:0007669"/>
    <property type="project" value="TreeGrafter"/>
</dbReference>
<protein>
    <submittedName>
        <fullName evidence="6">Bifunctional Bromodomain/WD40-repeat-containing domain superfamily/Bromodomain-like superfamily/WD40 repeat/WD40-YVTN repeat-like-containing domain superfamily</fullName>
    </submittedName>
</protein>
<dbReference type="InterPro" id="IPR036322">
    <property type="entry name" value="WD40_repeat_dom_sf"/>
</dbReference>
<organism evidence="6 7">
    <name type="scientific">Babesia duncani</name>
    <dbReference type="NCBI Taxonomy" id="323732"/>
    <lineage>
        <taxon>Eukaryota</taxon>
        <taxon>Sar</taxon>
        <taxon>Alveolata</taxon>
        <taxon>Apicomplexa</taxon>
        <taxon>Aconoidasida</taxon>
        <taxon>Piroplasmida</taxon>
        <taxon>Babesiidae</taxon>
        <taxon>Babesia</taxon>
    </lineage>
</organism>
<evidence type="ECO:0000259" key="5">
    <source>
        <dbReference type="PROSITE" id="PS50014"/>
    </source>
</evidence>
<dbReference type="InterPro" id="IPR015943">
    <property type="entry name" value="WD40/YVTN_repeat-like_dom_sf"/>
</dbReference>
<dbReference type="SUPFAM" id="SSF47370">
    <property type="entry name" value="Bromodomain"/>
    <property type="match status" value="1"/>
</dbReference>
<dbReference type="Pfam" id="PF00400">
    <property type="entry name" value="WD40"/>
    <property type="match status" value="2"/>
</dbReference>
<evidence type="ECO:0000256" key="1">
    <source>
        <dbReference type="ARBA" id="ARBA00023117"/>
    </source>
</evidence>
<dbReference type="PROSITE" id="PS50014">
    <property type="entry name" value="BROMODOMAIN_2"/>
    <property type="match status" value="1"/>
</dbReference>
<comment type="caution">
    <text evidence="6">The sequence shown here is derived from an EMBL/GenBank/DDBJ whole genome shotgun (WGS) entry which is preliminary data.</text>
</comment>
<dbReference type="RefSeq" id="XP_067804938.1">
    <property type="nucleotide sequence ID" value="XM_067946147.1"/>
</dbReference>
<dbReference type="EMBL" id="JALLKP010000001">
    <property type="protein sequence ID" value="KAK2198096.1"/>
    <property type="molecule type" value="Genomic_DNA"/>
</dbReference>
<dbReference type="InterPro" id="IPR052060">
    <property type="entry name" value="Bromo_WD_repeat"/>
</dbReference>
<dbReference type="PROSITE" id="PS50082">
    <property type="entry name" value="WD_REPEATS_2"/>
    <property type="match status" value="1"/>
</dbReference>
<keyword evidence="3" id="KW-0853">WD repeat</keyword>
<accession>A0AAD9PP09</accession>
<name>A0AAD9PP09_9APIC</name>
<sequence>MDAQQDIAIEESLRNDILLRLKWVCEKQLGVHVKPRNVNRDMDTADASSDAISSVLYEFSTCLQNGTNEYNAFDVLYASLDKVQARQGGIKFCMHNSLPHKKCRNIYYKLLSRRLNMTGLGDESLRDEAMKYATRRFSRGINIWGHHLTLNELDMNKAYNEPPQVHVVKFDKTGNVVITGGDEGIIKLWHVHSGRLMMSLKRHTGGVVCIDVHPTNVFILSCCDGGEMWLWEINGNHYRPHKVIKTSFRFLWAKFICSANESCARPIPEWWDDLIRCTLIVCVSADSKMRIYSMADLLTPNVYQQVVPLYQVDLFNHNIKAYDVSPVGPDGKCLIALGIEPQSWGIEEAHLNGMDDVTLALNIIKNDVLFNPSVQSIEPAAAGGYGKLTNICGNCLFSVSVPMPSCTCTNCLGVKTEWLSGNKKRIRKMSFGASKMSKSGKDANVQRQFQKAQNKFLWNLGTNDLERHLLETLPLIPNPEPQAVPEHLGLDENNMIIGRMTSTVFYRSVDVMAPPDLPNGRNESHDFDSLIYDCAKDAHGSSPDVCFANFSLDHISASDDGTMYLWKFIKDPLEGFREIPLRTKTIDKWQDRIVESGGPIQLPEIRKRIPAPPKVYIDAPAAFEPTEEPMLIDSDPESDSGVFLGSEINEIQKNEPKQRDKNYAYVVTEITWSVGDAFIFIADALVTRSNVRKIVTSARTVYSGVSAFDSANGKRLCDFLHKDISHYVSCVRAHPKCQELVLVLTYGGDVFLASAISGVLHKISCGHYGVWLDVDWHPQGLYFAASQKYGCFSIFTAMGQEPYRQCPNYQCAHSDFYCNTGAFSNTVYALETEPTGGGGYPGSTKFYLGYSFETVTVQRTTPCSRIYNWNLPPMATMLDEYRNTFQCVPPPCAMQPPLQQPPHELARALDRLPCFVDYTEFLHAHEERYQTLEAHALAAWFLTLKASIMDSLDPGSKLQDSSGNSECPCASRECEICNHLLGLQNFEAKLASIAGVPPPKCLVNARGDILAALPPAARPLAPSQPVPRPAPTLQRSSAPVTFNQDDDEDDDDDMEEDPTVQPPPDEEENDDEELEDDELEDEQDSQFNSAYTFRARRGATDARHEREMDLARQVSAAIGSIHLYRLIDEETREIGNPSCVFCGLGDWHLANNERLRSRAHQLRAGGGLSYSSQKELNGMYVTGSRFAKNVLLGPFQIPRRCALQFQEISSVVRRIENVRGDIVICAHAGCISTATYARTDSNGKRLVNLPELLVRAAHTSCDFCREKFPTLYCTECQGALHYSCAIAAFCNQLQASPRIRMMHVPDPLFWSPLEFRCPKCCMRYWRNNVDSTLSFITGDAFSIVTPREWLRCTNENVGIPQVGDFLLVMKCGVMELNNAIQLHLKPEPSHFLRIEDIDYRFILSRGVPYVTAVLSGFNLLTLDSIPMFILPGISRVLFTDILLALWRCSKLEPGDAIRVRLDSEWVETRVKGIKPMHGYATQPLDPNDPVYVCRICTHMVSNAIRVEPLGKGNKAWFNGWDVEIMESGKYKVELEITQMAQQVHVQTLPADFIAQVVNELMDARYEMLQIIPQDPEEPWVLQYWQTIPNPIGFSDILARLTGGFYRRIEPVLHDVSLAAINAREFNGQDSQAYQLAHSAQTKIGEIAKRFSPPQDWRIMLDLMLPELQEYFEVPNANFTETTEAPNKRKRRRKRRDSHSDDLELIDDQDVESVVSIPTRTSQRIAQNRIQMQQQLLEEQRQSRQHHQQRATSRYNLRQ</sequence>
<dbReference type="InterPro" id="IPR001680">
    <property type="entry name" value="WD40_rpt"/>
</dbReference>
<dbReference type="GO" id="GO:0008360">
    <property type="term" value="P:regulation of cell shape"/>
    <property type="evidence" value="ECO:0007669"/>
    <property type="project" value="TreeGrafter"/>
</dbReference>
<evidence type="ECO:0000313" key="7">
    <source>
        <dbReference type="Proteomes" id="UP001214638"/>
    </source>
</evidence>
<feature type="region of interest" description="Disordered" evidence="4">
    <location>
        <begin position="1020"/>
        <end position="1090"/>
    </location>
</feature>
<dbReference type="PANTHER" id="PTHR16266:SF17">
    <property type="entry name" value="BRWD3"/>
    <property type="match status" value="1"/>
</dbReference>
<dbReference type="PANTHER" id="PTHR16266">
    <property type="entry name" value="WD REPEAT DOMAIN 9"/>
    <property type="match status" value="1"/>
</dbReference>
<gene>
    <name evidence="6" type="ORF">BdWA1_001101</name>
</gene>
<dbReference type="SUPFAM" id="SSF50978">
    <property type="entry name" value="WD40 repeat-like"/>
    <property type="match status" value="1"/>
</dbReference>
<proteinExistence type="predicted"/>
<feature type="repeat" description="WD" evidence="3">
    <location>
        <begin position="158"/>
        <end position="199"/>
    </location>
</feature>
<dbReference type="SMART" id="SM00320">
    <property type="entry name" value="WD40"/>
    <property type="match status" value="4"/>
</dbReference>
<feature type="domain" description="Bromo" evidence="5">
    <location>
        <begin position="1582"/>
        <end position="1633"/>
    </location>
</feature>